<keyword evidence="2" id="KW-1185">Reference proteome</keyword>
<gene>
    <name evidence="1" type="ORF">LOK49_LG14G01666</name>
</gene>
<evidence type="ECO:0000313" key="1">
    <source>
        <dbReference type="EMBL" id="KAI7985454.1"/>
    </source>
</evidence>
<name>A0ACC0FAF0_9ERIC</name>
<comment type="caution">
    <text evidence="1">The sequence shown here is derived from an EMBL/GenBank/DDBJ whole genome shotgun (WGS) entry which is preliminary data.</text>
</comment>
<protein>
    <submittedName>
        <fullName evidence="1">Uncharacterized protein</fullName>
    </submittedName>
</protein>
<dbReference type="EMBL" id="CM045772">
    <property type="protein sequence ID" value="KAI7985454.1"/>
    <property type="molecule type" value="Genomic_DNA"/>
</dbReference>
<proteinExistence type="predicted"/>
<evidence type="ECO:0000313" key="2">
    <source>
        <dbReference type="Proteomes" id="UP001060215"/>
    </source>
</evidence>
<organism evidence="1 2">
    <name type="scientific">Camellia lanceoleosa</name>
    <dbReference type="NCBI Taxonomy" id="1840588"/>
    <lineage>
        <taxon>Eukaryota</taxon>
        <taxon>Viridiplantae</taxon>
        <taxon>Streptophyta</taxon>
        <taxon>Embryophyta</taxon>
        <taxon>Tracheophyta</taxon>
        <taxon>Spermatophyta</taxon>
        <taxon>Magnoliopsida</taxon>
        <taxon>eudicotyledons</taxon>
        <taxon>Gunneridae</taxon>
        <taxon>Pentapetalae</taxon>
        <taxon>asterids</taxon>
        <taxon>Ericales</taxon>
        <taxon>Theaceae</taxon>
        <taxon>Camellia</taxon>
    </lineage>
</organism>
<sequence length="210" mass="23296">MAKAALKPADAMPRPRQQMPCQGRGSLKPAKMPCHGQGLASQRCHAKAPPEDAMPRQRQMPKPEDAMPWLRPVPVVAYLKRRNSVRIVRLCSSRHLVALGEPQSISRLRLSSLPCRLHRPLGAYARVSDSSLRRVHASSTKASPALAAAAGYGRYRLDRGRLAGRSYAVPGRERRNATVDPAKSHMLVSKIKPCMCKYELIQTVKLRMAH</sequence>
<accession>A0ACC0FAF0</accession>
<reference evidence="1 2" key="1">
    <citation type="journal article" date="2022" name="Plant J.">
        <title>Chromosome-level genome of Camellia lanceoleosa provides a valuable resource for understanding genome evolution and self-incompatibility.</title>
        <authorList>
            <person name="Gong W."/>
            <person name="Xiao S."/>
            <person name="Wang L."/>
            <person name="Liao Z."/>
            <person name="Chang Y."/>
            <person name="Mo W."/>
            <person name="Hu G."/>
            <person name="Li W."/>
            <person name="Zhao G."/>
            <person name="Zhu H."/>
            <person name="Hu X."/>
            <person name="Ji K."/>
            <person name="Xiang X."/>
            <person name="Song Q."/>
            <person name="Yuan D."/>
            <person name="Jin S."/>
            <person name="Zhang L."/>
        </authorList>
    </citation>
    <scope>NUCLEOTIDE SEQUENCE [LARGE SCALE GENOMIC DNA]</scope>
    <source>
        <strain evidence="1">SQ_2022a</strain>
    </source>
</reference>
<dbReference type="Proteomes" id="UP001060215">
    <property type="component" value="Chromosome 15"/>
</dbReference>